<dbReference type="EMBL" id="HBGE01031920">
    <property type="protein sequence ID" value="CAD9125137.1"/>
    <property type="molecule type" value="Transcribed_RNA"/>
</dbReference>
<dbReference type="FunFam" id="3.90.105.20:FF:000001">
    <property type="entry name" value="60S acidic ribosomal protein P0"/>
    <property type="match status" value="1"/>
</dbReference>
<sequence>MAQADKICARSADTSEVYLDKHPSPKMPNAEKLAKKQAYFDKLIDLCVNHPQALLVGIDHVASKQMQDIRIELRGKAVVLMGKNTMIRKGLSMGHEKYPEAGLDKLRAGINGNMGFIFATNCTLDDIREVIKQYRMTAAAKTGQTSMVDIALPSGPTGMDPSQTAFFQALNIGTKIVKGQIELVTDFKILHVGVKVSPSAAVLLGKLGIKPFEYGMEVQQVYQDGSVFAAAVLDIKEDVLITKFLGGVANMAAFSREVGIPTECGLPHAMGNAFKNVAALVGDIDFTFKEVEEVKKFLEDPSAYAAANPAAAAPAAGGGAAPAAAKKEEAKKVEEEEEEEEMDFDLFG</sequence>
<feature type="domain" description="Large ribosomal subunit protein uL10-like insertion" evidence="5">
    <location>
        <begin position="140"/>
        <end position="209"/>
    </location>
</feature>
<dbReference type="SUPFAM" id="SSF160369">
    <property type="entry name" value="Ribosomal protein L10-like"/>
    <property type="match status" value="1"/>
</dbReference>
<dbReference type="Pfam" id="PF17777">
    <property type="entry name" value="RL10P_insert"/>
    <property type="match status" value="1"/>
</dbReference>
<feature type="compositionally biased region" description="Basic and acidic residues" evidence="4">
    <location>
        <begin position="325"/>
        <end position="334"/>
    </location>
</feature>
<dbReference type="PIRSF" id="PIRSF039087">
    <property type="entry name" value="L10E"/>
    <property type="match status" value="1"/>
</dbReference>
<comment type="similarity">
    <text evidence="1">Belongs to the universal ribosomal protein uL10 family.</text>
</comment>
<proteinExistence type="inferred from homology"/>
<evidence type="ECO:0000256" key="1">
    <source>
        <dbReference type="ARBA" id="ARBA00008889"/>
    </source>
</evidence>
<dbReference type="InterPro" id="IPR050323">
    <property type="entry name" value="Ribosomal_protein_uL10"/>
</dbReference>
<dbReference type="Gene3D" id="3.90.105.20">
    <property type="match status" value="1"/>
</dbReference>
<dbReference type="PANTHER" id="PTHR45699">
    <property type="entry name" value="60S ACIDIC RIBOSOMAL PROTEIN P0"/>
    <property type="match status" value="1"/>
</dbReference>
<dbReference type="Pfam" id="PF00428">
    <property type="entry name" value="Ribosomal_60s"/>
    <property type="match status" value="1"/>
</dbReference>
<dbReference type="InterPro" id="IPR001790">
    <property type="entry name" value="Ribosomal_uL10"/>
</dbReference>
<dbReference type="InterPro" id="IPR030670">
    <property type="entry name" value="uL10_eukaryotes"/>
</dbReference>
<dbReference type="GO" id="GO:0002181">
    <property type="term" value="P:cytoplasmic translation"/>
    <property type="evidence" value="ECO:0007669"/>
    <property type="project" value="TreeGrafter"/>
</dbReference>
<evidence type="ECO:0000256" key="3">
    <source>
        <dbReference type="ARBA" id="ARBA00023274"/>
    </source>
</evidence>
<dbReference type="CDD" id="cd05795">
    <property type="entry name" value="Ribosomal_P0_L10e"/>
    <property type="match status" value="1"/>
</dbReference>
<dbReference type="GO" id="GO:0070180">
    <property type="term" value="F:large ribosomal subunit rRNA binding"/>
    <property type="evidence" value="ECO:0007669"/>
    <property type="project" value="TreeGrafter"/>
</dbReference>
<evidence type="ECO:0000256" key="4">
    <source>
        <dbReference type="SAM" id="MobiDB-lite"/>
    </source>
</evidence>
<protein>
    <recommendedName>
        <fullName evidence="5">Large ribosomal subunit protein uL10-like insertion domain-containing protein</fullName>
    </recommendedName>
</protein>
<dbReference type="Gene3D" id="3.30.70.1730">
    <property type="match status" value="1"/>
</dbReference>
<keyword evidence="2" id="KW-0689">Ribosomal protein</keyword>
<evidence type="ECO:0000313" key="6">
    <source>
        <dbReference type="EMBL" id="CAD9125137.1"/>
    </source>
</evidence>
<dbReference type="InterPro" id="IPR043141">
    <property type="entry name" value="Ribosomal_uL10-like_sf"/>
</dbReference>
<feature type="compositionally biased region" description="Acidic residues" evidence="4">
    <location>
        <begin position="335"/>
        <end position="348"/>
    </location>
</feature>
<dbReference type="InterPro" id="IPR043164">
    <property type="entry name" value="Ribosomal_uL10-like_insert_sf"/>
</dbReference>
<dbReference type="Pfam" id="PF00466">
    <property type="entry name" value="Ribosomal_L10"/>
    <property type="match status" value="1"/>
</dbReference>
<dbReference type="AlphaFoldDB" id="A0A7S1M955"/>
<dbReference type="GO" id="GO:0000027">
    <property type="term" value="P:ribosomal large subunit assembly"/>
    <property type="evidence" value="ECO:0007669"/>
    <property type="project" value="TreeGrafter"/>
</dbReference>
<accession>A0A7S1M955</accession>
<dbReference type="PANTHER" id="PTHR45699:SF3">
    <property type="entry name" value="LARGE RIBOSOMAL SUBUNIT PROTEIN UL10"/>
    <property type="match status" value="1"/>
</dbReference>
<evidence type="ECO:0000259" key="5">
    <source>
        <dbReference type="Pfam" id="PF17777"/>
    </source>
</evidence>
<dbReference type="GO" id="GO:0003735">
    <property type="term" value="F:structural constituent of ribosome"/>
    <property type="evidence" value="ECO:0007669"/>
    <property type="project" value="TreeGrafter"/>
</dbReference>
<gene>
    <name evidence="6" type="ORF">ACAT0790_LOCUS19290</name>
</gene>
<dbReference type="InterPro" id="IPR040637">
    <property type="entry name" value="Ribosomal_uL10-like_insert"/>
</dbReference>
<evidence type="ECO:0000256" key="2">
    <source>
        <dbReference type="ARBA" id="ARBA00022980"/>
    </source>
</evidence>
<name>A0A7S1M955_ALECA</name>
<feature type="region of interest" description="Disordered" evidence="4">
    <location>
        <begin position="313"/>
        <end position="348"/>
    </location>
</feature>
<keyword evidence="3" id="KW-0687">Ribonucleoprotein</keyword>
<reference evidence="6" key="1">
    <citation type="submission" date="2021-01" db="EMBL/GenBank/DDBJ databases">
        <authorList>
            <person name="Corre E."/>
            <person name="Pelletier E."/>
            <person name="Niang G."/>
            <person name="Scheremetjew M."/>
            <person name="Finn R."/>
            <person name="Kale V."/>
            <person name="Holt S."/>
            <person name="Cochrane G."/>
            <person name="Meng A."/>
            <person name="Brown T."/>
            <person name="Cohen L."/>
        </authorList>
    </citation>
    <scope>NUCLEOTIDE SEQUENCE</scope>
    <source>
        <strain evidence="6">OF101</strain>
    </source>
</reference>
<organism evidence="6">
    <name type="scientific">Alexandrium catenella</name>
    <name type="common">Red tide dinoflagellate</name>
    <name type="synonym">Gonyaulax catenella</name>
    <dbReference type="NCBI Taxonomy" id="2925"/>
    <lineage>
        <taxon>Eukaryota</taxon>
        <taxon>Sar</taxon>
        <taxon>Alveolata</taxon>
        <taxon>Dinophyceae</taxon>
        <taxon>Gonyaulacales</taxon>
        <taxon>Pyrocystaceae</taxon>
        <taxon>Alexandrium</taxon>
    </lineage>
</organism>
<dbReference type="GO" id="GO:0022625">
    <property type="term" value="C:cytosolic large ribosomal subunit"/>
    <property type="evidence" value="ECO:0007669"/>
    <property type="project" value="TreeGrafter"/>
</dbReference>